<gene>
    <name evidence="11" type="primary">LOC102808176</name>
</gene>
<keyword evidence="3 7" id="KW-0813">Transport</keyword>
<dbReference type="InterPro" id="IPR009851">
    <property type="entry name" value="Mod_r"/>
</dbReference>
<keyword evidence="10" id="KW-1185">Reference proteome</keyword>
<evidence type="ECO:0000313" key="11">
    <source>
        <dbReference type="RefSeq" id="XP_006816962.1"/>
    </source>
</evidence>
<dbReference type="PANTHER" id="PTHR13678:SF2">
    <property type="entry name" value="VACUOLAR PROTEIN SORTING-ASSOCIATED PROTEIN 37A"/>
    <property type="match status" value="1"/>
</dbReference>
<dbReference type="PROSITE" id="PS51314">
    <property type="entry name" value="VPS37_C"/>
    <property type="match status" value="1"/>
</dbReference>
<comment type="subcellular location">
    <subcellularLocation>
        <location evidence="1">Late endosome membrane</location>
        <topology evidence="1">Peripheral membrane protein</topology>
    </subcellularLocation>
</comment>
<dbReference type="Proteomes" id="UP000694865">
    <property type="component" value="Unplaced"/>
</dbReference>
<evidence type="ECO:0000256" key="7">
    <source>
        <dbReference type="PROSITE-ProRule" id="PRU00646"/>
    </source>
</evidence>
<dbReference type="RefSeq" id="XP_006816962.1">
    <property type="nucleotide sequence ID" value="XM_006816899.1"/>
</dbReference>
<dbReference type="Gene3D" id="1.10.287.660">
    <property type="entry name" value="Helix hairpin bin"/>
    <property type="match status" value="1"/>
</dbReference>
<comment type="similarity">
    <text evidence="2">Belongs to the VPS37 family.</text>
</comment>
<reference evidence="11" key="1">
    <citation type="submission" date="2025-08" db="UniProtKB">
        <authorList>
            <consortium name="RefSeq"/>
        </authorList>
    </citation>
    <scope>IDENTIFICATION</scope>
    <source>
        <tissue evidence="11">Testes</tissue>
    </source>
</reference>
<accession>A0ABM0MAC1</accession>
<keyword evidence="8" id="KW-0175">Coiled coil</keyword>
<feature type="domain" description="VPS37 C-terminal" evidence="9">
    <location>
        <begin position="153"/>
        <end position="236"/>
    </location>
</feature>
<evidence type="ECO:0000256" key="4">
    <source>
        <dbReference type="ARBA" id="ARBA00022753"/>
    </source>
</evidence>
<keyword evidence="5 7" id="KW-0653">Protein transport</keyword>
<organism evidence="10 11">
    <name type="scientific">Saccoglossus kowalevskii</name>
    <name type="common">Acorn worm</name>
    <dbReference type="NCBI Taxonomy" id="10224"/>
    <lineage>
        <taxon>Eukaryota</taxon>
        <taxon>Metazoa</taxon>
        <taxon>Hemichordata</taxon>
        <taxon>Enteropneusta</taxon>
        <taxon>Harrimaniidae</taxon>
        <taxon>Saccoglossus</taxon>
    </lineage>
</organism>
<dbReference type="InterPro" id="IPR037202">
    <property type="entry name" value="ESCRT_assembly_dom"/>
</dbReference>
<dbReference type="PANTHER" id="PTHR13678">
    <property type="entry name" value="VACUOLAR PROTEIN SORTING-ASSOCIATED PROTEIN 37"/>
    <property type="match status" value="1"/>
</dbReference>
<dbReference type="Pfam" id="PF07200">
    <property type="entry name" value="Mod_r"/>
    <property type="match status" value="1"/>
</dbReference>
<evidence type="ECO:0000256" key="3">
    <source>
        <dbReference type="ARBA" id="ARBA00022448"/>
    </source>
</evidence>
<comment type="function">
    <text evidence="6">Component of the ESCRT-I complex, a regulator of vesicular trafficking process. Required for the sorting of endocytic ubiquitinated cargos into multivesicular bodies. May be involved in cell growth and differentiation.</text>
</comment>
<protein>
    <submittedName>
        <fullName evidence="11">Vacuolar protein sorting-associated protein 37A-like</fullName>
    </submittedName>
</protein>
<dbReference type="InterPro" id="IPR029012">
    <property type="entry name" value="Helix_hairpin_bin_sf"/>
</dbReference>
<evidence type="ECO:0000256" key="5">
    <source>
        <dbReference type="ARBA" id="ARBA00022927"/>
    </source>
</evidence>
<evidence type="ECO:0000256" key="8">
    <source>
        <dbReference type="SAM" id="Coils"/>
    </source>
</evidence>
<evidence type="ECO:0000259" key="9">
    <source>
        <dbReference type="PROSITE" id="PS51314"/>
    </source>
</evidence>
<sequence length="236" mass="27129">MIFGTEHPQCTPPSQLPYTPQPQAAAPFVAPYPVNPISTVPSGMNYIPQIPMPTLTTSSPVPMSCSYTMPTVPTSFPDLHSKTVSQLQAFNAEEHILAEYSLNLPQMKKLQVDRLDLCNANEDLAKINLRKKPYLESQKEELRQKYEILEQLRKQFDIDCQKQQTLSERYNPSNLLTHLKIASAEAEEESEKIADLFLDKQIDIESFVQQFMEKRKLCHTRKGKEEKLMQLADRRY</sequence>
<evidence type="ECO:0000313" key="10">
    <source>
        <dbReference type="Proteomes" id="UP000694865"/>
    </source>
</evidence>
<dbReference type="GeneID" id="102808176"/>
<feature type="coiled-coil region" evidence="8">
    <location>
        <begin position="132"/>
        <end position="159"/>
    </location>
</feature>
<dbReference type="SUPFAM" id="SSF140111">
    <property type="entry name" value="Endosomal sorting complex assembly domain"/>
    <property type="match status" value="1"/>
</dbReference>
<keyword evidence="4" id="KW-0967">Endosome</keyword>
<name>A0ABM0MAC1_SACKO</name>
<evidence type="ECO:0000256" key="6">
    <source>
        <dbReference type="ARBA" id="ARBA00025010"/>
    </source>
</evidence>
<evidence type="ECO:0000256" key="2">
    <source>
        <dbReference type="ARBA" id="ARBA00007617"/>
    </source>
</evidence>
<evidence type="ECO:0000256" key="1">
    <source>
        <dbReference type="ARBA" id="ARBA00004633"/>
    </source>
</evidence>
<proteinExistence type="inferred from homology"/>